<dbReference type="InterPro" id="IPR045864">
    <property type="entry name" value="aa-tRNA-synth_II/BPL/LPL"/>
</dbReference>
<comment type="catalytic activity">
    <reaction evidence="7">
        <text>tRNA(Ser) + L-serine + ATP = L-seryl-tRNA(Ser) + AMP + diphosphate + H(+)</text>
        <dbReference type="Rhea" id="RHEA:12292"/>
        <dbReference type="Rhea" id="RHEA-COMP:9669"/>
        <dbReference type="Rhea" id="RHEA-COMP:9703"/>
        <dbReference type="ChEBI" id="CHEBI:15378"/>
        <dbReference type="ChEBI" id="CHEBI:30616"/>
        <dbReference type="ChEBI" id="CHEBI:33019"/>
        <dbReference type="ChEBI" id="CHEBI:33384"/>
        <dbReference type="ChEBI" id="CHEBI:78442"/>
        <dbReference type="ChEBI" id="CHEBI:78533"/>
        <dbReference type="ChEBI" id="CHEBI:456215"/>
        <dbReference type="EC" id="6.1.1.11"/>
    </reaction>
</comment>
<dbReference type="GO" id="GO:0004828">
    <property type="term" value="F:serine-tRNA ligase activity"/>
    <property type="evidence" value="ECO:0007669"/>
    <property type="project" value="UniProtKB-EC"/>
</dbReference>
<dbReference type="SUPFAM" id="SSF46589">
    <property type="entry name" value="tRNA-binding arm"/>
    <property type="match status" value="1"/>
</dbReference>
<evidence type="ECO:0000256" key="2">
    <source>
        <dbReference type="ARBA" id="ARBA00010728"/>
    </source>
</evidence>
<dbReference type="SUPFAM" id="SSF55681">
    <property type="entry name" value="Class II aaRS and biotin synthetases"/>
    <property type="match status" value="1"/>
</dbReference>
<dbReference type="PANTHER" id="PTHR43697:SF1">
    <property type="entry name" value="SERINE--TRNA LIGASE"/>
    <property type="match status" value="1"/>
</dbReference>
<evidence type="ECO:0000256" key="6">
    <source>
        <dbReference type="ARBA" id="ARBA00047929"/>
    </source>
</evidence>
<gene>
    <name evidence="9" type="ORF">CTOB1V02_LOCUS16148</name>
</gene>
<feature type="non-terminal residue" evidence="9">
    <location>
        <position position="258"/>
    </location>
</feature>
<keyword evidence="4" id="KW-0648">Protein biosynthesis</keyword>
<protein>
    <recommendedName>
        <fullName evidence="5">Seryl-tRNA(Ser/Sec) synthetase</fullName>
    </recommendedName>
</protein>
<comment type="catalytic activity">
    <reaction evidence="6">
        <text>tRNA(Sec) + L-serine + ATP = L-seryl-tRNA(Sec) + AMP + diphosphate + H(+)</text>
        <dbReference type="Rhea" id="RHEA:42580"/>
        <dbReference type="Rhea" id="RHEA-COMP:9742"/>
        <dbReference type="Rhea" id="RHEA-COMP:10128"/>
        <dbReference type="ChEBI" id="CHEBI:15378"/>
        <dbReference type="ChEBI" id="CHEBI:30616"/>
        <dbReference type="ChEBI" id="CHEBI:33019"/>
        <dbReference type="ChEBI" id="CHEBI:33384"/>
        <dbReference type="ChEBI" id="CHEBI:78442"/>
        <dbReference type="ChEBI" id="CHEBI:78533"/>
        <dbReference type="ChEBI" id="CHEBI:456215"/>
        <dbReference type="EC" id="6.1.1.11"/>
    </reaction>
</comment>
<evidence type="ECO:0000256" key="3">
    <source>
        <dbReference type="ARBA" id="ARBA00022490"/>
    </source>
</evidence>
<evidence type="ECO:0000256" key="4">
    <source>
        <dbReference type="ARBA" id="ARBA00022917"/>
    </source>
</evidence>
<dbReference type="InterPro" id="IPR010978">
    <property type="entry name" value="tRNA-bd_arm"/>
</dbReference>
<dbReference type="AlphaFoldDB" id="A0A7R8ZVC8"/>
<accession>A0A7R8ZVC8</accession>
<name>A0A7R8ZVC8_9CRUS</name>
<evidence type="ECO:0000256" key="1">
    <source>
        <dbReference type="ARBA" id="ARBA00005045"/>
    </source>
</evidence>
<sequence>MFDIKWIRENPKSFDEGLAMRGAAPCAERLIALDDERRSHVAKLQDAQEERNRASKEIGKAKASGDEAAASAAIAEVAKIKTFLQTGEEQSKKLTQALSDALAEIPNLPLKDVPLGTDEADNVLLKTEGSKPKLDFAPKEHFELGEAMGQMDFETAAKISGSRFVLLQGQLARMERALGQFMLDLHTQEHGYQEVNPPVLVRDEALFGTGQLPKFAEDLFQTTDGKWAIPTAEVPLTNIVREEILDHATLPRRYTALT</sequence>
<evidence type="ECO:0000313" key="9">
    <source>
        <dbReference type="EMBL" id="CAD7238333.1"/>
    </source>
</evidence>
<dbReference type="InterPro" id="IPR015866">
    <property type="entry name" value="Ser-tRNA-synth_1_N"/>
</dbReference>
<organism evidence="9">
    <name type="scientific">Cyprideis torosa</name>
    <dbReference type="NCBI Taxonomy" id="163714"/>
    <lineage>
        <taxon>Eukaryota</taxon>
        <taxon>Metazoa</taxon>
        <taxon>Ecdysozoa</taxon>
        <taxon>Arthropoda</taxon>
        <taxon>Crustacea</taxon>
        <taxon>Oligostraca</taxon>
        <taxon>Ostracoda</taxon>
        <taxon>Podocopa</taxon>
        <taxon>Podocopida</taxon>
        <taxon>Cytherocopina</taxon>
        <taxon>Cytheroidea</taxon>
        <taxon>Cytherideidae</taxon>
        <taxon>Cyprideis</taxon>
    </lineage>
</organism>
<dbReference type="GO" id="GO:0000166">
    <property type="term" value="F:nucleotide binding"/>
    <property type="evidence" value="ECO:0007669"/>
    <property type="project" value="InterPro"/>
</dbReference>
<evidence type="ECO:0000256" key="7">
    <source>
        <dbReference type="ARBA" id="ARBA00048823"/>
    </source>
</evidence>
<dbReference type="PANTHER" id="PTHR43697">
    <property type="entry name" value="SERYL-TRNA SYNTHETASE"/>
    <property type="match status" value="1"/>
</dbReference>
<reference evidence="9" key="1">
    <citation type="submission" date="2020-11" db="EMBL/GenBank/DDBJ databases">
        <authorList>
            <person name="Tran Van P."/>
        </authorList>
    </citation>
    <scope>NUCLEOTIDE SEQUENCE</scope>
</reference>
<feature type="domain" description="Serine-tRNA synthetase type1 N-terminal" evidence="8">
    <location>
        <begin position="1"/>
        <end position="109"/>
    </location>
</feature>
<dbReference type="Pfam" id="PF02403">
    <property type="entry name" value="Seryl_tRNA_N"/>
    <property type="match status" value="1"/>
</dbReference>
<dbReference type="GO" id="GO:0006412">
    <property type="term" value="P:translation"/>
    <property type="evidence" value="ECO:0007669"/>
    <property type="project" value="UniProtKB-KW"/>
</dbReference>
<dbReference type="InterPro" id="IPR042103">
    <property type="entry name" value="SerRS_1_N_sf"/>
</dbReference>
<dbReference type="EMBL" id="OB699649">
    <property type="protein sequence ID" value="CAD7238333.1"/>
    <property type="molecule type" value="Genomic_DNA"/>
</dbReference>
<comment type="similarity">
    <text evidence="2">Belongs to the class-II aminoacyl-tRNA synthetase family. Type-1 seryl-tRNA synthetase subfamily.</text>
</comment>
<evidence type="ECO:0000256" key="5">
    <source>
        <dbReference type="ARBA" id="ARBA00033352"/>
    </source>
</evidence>
<evidence type="ECO:0000259" key="8">
    <source>
        <dbReference type="Pfam" id="PF02403"/>
    </source>
</evidence>
<dbReference type="Gene3D" id="1.10.287.40">
    <property type="entry name" value="Serine-tRNA synthetase, tRNA binding domain"/>
    <property type="match status" value="1"/>
</dbReference>
<comment type="pathway">
    <text evidence="1">Aminoacyl-tRNA biosynthesis; selenocysteinyl-tRNA(Sec) biosynthesis; L-seryl-tRNA(Sec) from L-serine and tRNA(Sec): step 1/1.</text>
</comment>
<dbReference type="OrthoDB" id="10264585at2759"/>
<keyword evidence="3" id="KW-0963">Cytoplasm</keyword>
<proteinExistence type="inferred from homology"/>
<dbReference type="Gene3D" id="3.30.930.10">
    <property type="entry name" value="Bira Bifunctional Protein, Domain 2"/>
    <property type="match status" value="1"/>
</dbReference>